<evidence type="ECO:0000256" key="5">
    <source>
        <dbReference type="ARBA" id="ARBA00018684"/>
    </source>
</evidence>
<gene>
    <name evidence="17" type="ordered locus">Bathy11g03150</name>
</gene>
<dbReference type="InterPro" id="IPR008011">
    <property type="entry name" value="Complex1_LYR_dom"/>
</dbReference>
<comment type="function">
    <text evidence="1">Accessory subunit of the mitochondrial membrane respiratory chain NADH dehydrogenase (Complex I), that is believed to be not involved in catalysis. Complex I functions in the transfer of electrons from NADH to the respiratory chain. The immediate electron acceptor for the enzyme is believed to be ubiquinone.</text>
</comment>
<evidence type="ECO:0000313" key="18">
    <source>
        <dbReference type="Proteomes" id="UP000198341"/>
    </source>
</evidence>
<sequence>MSATSVLFKDLSSKTRALRLYRHSLKTCLSWCVMRDIFYSERDRIRSEFESNRSLTQSQAMKKIEEGFETLDSYAHPDPYIVPTMYGGSKYARNPPVPGNIHVIRDFGREKESVPREA</sequence>
<reference evidence="17 18" key="1">
    <citation type="submission" date="2011-10" db="EMBL/GenBank/DDBJ databases">
        <authorList>
            <person name="Genoscope - CEA"/>
        </authorList>
    </citation>
    <scope>NUCLEOTIDE SEQUENCE [LARGE SCALE GENOMIC DNA]</scope>
    <source>
        <strain evidence="17 18">RCC 1105</strain>
    </source>
</reference>
<evidence type="ECO:0000256" key="2">
    <source>
        <dbReference type="ARBA" id="ARBA00004443"/>
    </source>
</evidence>
<evidence type="ECO:0000256" key="1">
    <source>
        <dbReference type="ARBA" id="ARBA00002920"/>
    </source>
</evidence>
<dbReference type="STRING" id="41875.K8FAP5"/>
<name>K8FAP5_9CHLO</name>
<evidence type="ECO:0000256" key="8">
    <source>
        <dbReference type="ARBA" id="ARBA00022660"/>
    </source>
</evidence>
<dbReference type="InterPro" id="IPR033034">
    <property type="entry name" value="NDUFB9"/>
</dbReference>
<keyword evidence="12" id="KW-0496">Mitochondrion</keyword>
<evidence type="ECO:0000256" key="4">
    <source>
        <dbReference type="ARBA" id="ARBA00011790"/>
    </source>
</evidence>
<dbReference type="PANTHER" id="PTHR12868:SF0">
    <property type="entry name" value="NADH DEHYDROGENASE [UBIQUINONE] 1 BETA SUBCOMPLEX SUBUNIT 9"/>
    <property type="match status" value="1"/>
</dbReference>
<evidence type="ECO:0000313" key="17">
    <source>
        <dbReference type="EMBL" id="CCO18693.1"/>
    </source>
</evidence>
<dbReference type="eggNOG" id="KOG3466">
    <property type="taxonomic scope" value="Eukaryota"/>
</dbReference>
<keyword evidence="13" id="KW-0472">Membrane</keyword>
<dbReference type="PANTHER" id="PTHR12868">
    <property type="entry name" value="NADH-UBIQUINONE OXIDOREDUCTASE B22 SUBUNIT"/>
    <property type="match status" value="1"/>
</dbReference>
<keyword evidence="9" id="KW-0999">Mitochondrion inner membrane</keyword>
<dbReference type="AlphaFoldDB" id="K8FAP5"/>
<dbReference type="GeneID" id="19012994"/>
<comment type="subcellular location">
    <subcellularLocation>
        <location evidence="2">Mitochondrion inner membrane</location>
        <topology evidence="2">Peripheral membrane protein</topology>
        <orientation evidence="2">Matrix side</orientation>
    </subcellularLocation>
</comment>
<keyword evidence="11" id="KW-0007">Acetylation</keyword>
<dbReference type="RefSeq" id="XP_007510348.1">
    <property type="nucleotide sequence ID" value="XM_007510286.1"/>
</dbReference>
<evidence type="ECO:0000256" key="11">
    <source>
        <dbReference type="ARBA" id="ARBA00022990"/>
    </source>
</evidence>
<dbReference type="KEGG" id="bpg:Bathy11g03150"/>
<evidence type="ECO:0000256" key="14">
    <source>
        <dbReference type="ARBA" id="ARBA00030192"/>
    </source>
</evidence>
<organism evidence="17 18">
    <name type="scientific">Bathycoccus prasinos</name>
    <dbReference type="NCBI Taxonomy" id="41875"/>
    <lineage>
        <taxon>Eukaryota</taxon>
        <taxon>Viridiplantae</taxon>
        <taxon>Chlorophyta</taxon>
        <taxon>Mamiellophyceae</taxon>
        <taxon>Mamiellales</taxon>
        <taxon>Bathycoccaceae</taxon>
        <taxon>Bathycoccus</taxon>
    </lineage>
</organism>
<keyword evidence="10" id="KW-0249">Electron transport</keyword>
<evidence type="ECO:0000256" key="6">
    <source>
        <dbReference type="ARBA" id="ARBA00022448"/>
    </source>
</evidence>
<protein>
    <recommendedName>
        <fullName evidence="5">NADH dehydrogenase [ubiquinone] 1 beta subcomplex subunit 9</fullName>
    </recommendedName>
    <alternativeName>
        <fullName evidence="14">Complex I-B22</fullName>
    </alternativeName>
    <alternativeName>
        <fullName evidence="15">NADH-ubiquinone oxidoreductase B22 subunit</fullName>
    </alternativeName>
</protein>
<evidence type="ECO:0000256" key="3">
    <source>
        <dbReference type="ARBA" id="ARBA00009508"/>
    </source>
</evidence>
<accession>K8FAP5</accession>
<dbReference type="CDD" id="cd20263">
    <property type="entry name" value="Complex1_LYR_NDUFB9_LYRM3"/>
    <property type="match status" value="1"/>
</dbReference>
<evidence type="ECO:0000259" key="16">
    <source>
        <dbReference type="Pfam" id="PF05347"/>
    </source>
</evidence>
<keyword evidence="18" id="KW-1185">Reference proteome</keyword>
<keyword evidence="7" id="KW-0597">Phosphoprotein</keyword>
<keyword evidence="6" id="KW-0813">Transport</keyword>
<dbReference type="InterPro" id="IPR045292">
    <property type="entry name" value="Complex1_LYR_NDUFB9_LYRM3"/>
</dbReference>
<dbReference type="Proteomes" id="UP000198341">
    <property type="component" value="Chromosome 11"/>
</dbReference>
<dbReference type="GO" id="GO:0005743">
    <property type="term" value="C:mitochondrial inner membrane"/>
    <property type="evidence" value="ECO:0007669"/>
    <property type="project" value="UniProtKB-SubCell"/>
</dbReference>
<dbReference type="OrthoDB" id="13598at2759"/>
<evidence type="ECO:0000256" key="7">
    <source>
        <dbReference type="ARBA" id="ARBA00022553"/>
    </source>
</evidence>
<evidence type="ECO:0000256" key="9">
    <source>
        <dbReference type="ARBA" id="ARBA00022792"/>
    </source>
</evidence>
<dbReference type="EMBL" id="FO082268">
    <property type="protein sequence ID" value="CCO18693.1"/>
    <property type="molecule type" value="Genomic_DNA"/>
</dbReference>
<comment type="similarity">
    <text evidence="3">Belongs to the complex I LYR family.</text>
</comment>
<feature type="domain" description="Complex 1 LYR protein" evidence="16">
    <location>
        <begin position="16"/>
        <end position="67"/>
    </location>
</feature>
<keyword evidence="8" id="KW-0679">Respiratory chain</keyword>
<evidence type="ECO:0000256" key="15">
    <source>
        <dbReference type="ARBA" id="ARBA00032528"/>
    </source>
</evidence>
<dbReference type="GO" id="GO:0006120">
    <property type="term" value="P:mitochondrial electron transport, NADH to ubiquinone"/>
    <property type="evidence" value="ECO:0007669"/>
    <property type="project" value="InterPro"/>
</dbReference>
<evidence type="ECO:0000256" key="12">
    <source>
        <dbReference type="ARBA" id="ARBA00023128"/>
    </source>
</evidence>
<proteinExistence type="inferred from homology"/>
<evidence type="ECO:0000256" key="13">
    <source>
        <dbReference type="ARBA" id="ARBA00023136"/>
    </source>
</evidence>
<evidence type="ECO:0000256" key="10">
    <source>
        <dbReference type="ARBA" id="ARBA00022982"/>
    </source>
</evidence>
<dbReference type="Pfam" id="PF05347">
    <property type="entry name" value="Complex1_LYR"/>
    <property type="match status" value="1"/>
</dbReference>
<comment type="subunit">
    <text evidence="4">Mammalian complex I is composed of 45 different subunits.</text>
</comment>